<keyword evidence="7" id="KW-1185">Reference proteome</keyword>
<evidence type="ECO:0000256" key="4">
    <source>
        <dbReference type="ARBA" id="ARBA00023172"/>
    </source>
</evidence>
<dbReference type="Gene3D" id="3.30.160.390">
    <property type="entry name" value="Integrase, DNA-binding domain"/>
    <property type="match status" value="1"/>
</dbReference>
<dbReference type="Gene3D" id="1.10.150.130">
    <property type="match status" value="1"/>
</dbReference>
<dbReference type="InterPro" id="IPR013762">
    <property type="entry name" value="Integrase-like_cat_sf"/>
</dbReference>
<gene>
    <name evidence="6" type="ordered locus">KKY_2763</name>
</gene>
<dbReference type="GO" id="GO:0003677">
    <property type="term" value="F:DNA binding"/>
    <property type="evidence" value="ECO:0007669"/>
    <property type="project" value="UniProtKB-KW"/>
</dbReference>
<dbReference type="GO" id="GO:0006310">
    <property type="term" value="P:DNA recombination"/>
    <property type="evidence" value="ECO:0007669"/>
    <property type="project" value="UniProtKB-KW"/>
</dbReference>
<evidence type="ECO:0000259" key="5">
    <source>
        <dbReference type="PROSITE" id="PS51898"/>
    </source>
</evidence>
<keyword evidence="4" id="KW-0233">DNA recombination</keyword>
<dbReference type="RefSeq" id="WP_014131916.1">
    <property type="nucleotide sequence ID" value="NC_016078.1"/>
</dbReference>
<evidence type="ECO:0000256" key="3">
    <source>
        <dbReference type="ARBA" id="ARBA00023125"/>
    </source>
</evidence>
<keyword evidence="6" id="KW-0808">Transferase</keyword>
<dbReference type="InterPro" id="IPR038488">
    <property type="entry name" value="Integrase_DNA-bd_sf"/>
</dbReference>
<dbReference type="Gene3D" id="1.10.443.10">
    <property type="entry name" value="Intergrase catalytic core"/>
    <property type="match status" value="1"/>
</dbReference>
<evidence type="ECO:0000313" key="6">
    <source>
        <dbReference type="EMBL" id="AEQ52769.1"/>
    </source>
</evidence>
<keyword evidence="6" id="KW-0489">Methyltransferase</keyword>
<dbReference type="InterPro" id="IPR002104">
    <property type="entry name" value="Integrase_catalytic"/>
</dbReference>
<proteinExistence type="inferred from homology"/>
<dbReference type="PROSITE" id="PS51898">
    <property type="entry name" value="TYR_RECOMBINASE"/>
    <property type="match status" value="1"/>
</dbReference>
<organism evidence="6 7">
    <name type="scientific">Pelagibacterium halotolerans (strain DSM 22347 / JCM 15775 / CGMCC 1.7692 / B2)</name>
    <dbReference type="NCBI Taxonomy" id="1082931"/>
    <lineage>
        <taxon>Bacteria</taxon>
        <taxon>Pseudomonadati</taxon>
        <taxon>Pseudomonadota</taxon>
        <taxon>Alphaproteobacteria</taxon>
        <taxon>Hyphomicrobiales</taxon>
        <taxon>Devosiaceae</taxon>
        <taxon>Pelagibacterium</taxon>
    </lineage>
</organism>
<keyword evidence="3" id="KW-0238">DNA-binding</keyword>
<reference evidence="6 7" key="1">
    <citation type="journal article" date="2012" name="J. Bacteriol.">
        <title>Complete genome sequence of Pelagibacterium halotolerans B2T.</title>
        <authorList>
            <person name="Huo Y.Y."/>
            <person name="Cheng H."/>
            <person name="Han X.F."/>
            <person name="Jiang X.W."/>
            <person name="Sun C."/>
            <person name="Zhang X.Q."/>
            <person name="Zhu X.F."/>
            <person name="Liu Y.F."/>
            <person name="Li P.F."/>
            <person name="Ni P.X."/>
            <person name="Wu M."/>
        </authorList>
    </citation>
    <scope>NUCLEOTIDE SEQUENCE [LARGE SCALE GENOMIC DNA]</scope>
    <source>
        <strain evidence="7">DSM 22347 / JCM 15775 / CGMCC 1.7692 / B2</strain>
    </source>
</reference>
<dbReference type="Proteomes" id="UP000008850">
    <property type="component" value="Chromosome"/>
</dbReference>
<dbReference type="InterPro" id="IPR050808">
    <property type="entry name" value="Phage_Integrase"/>
</dbReference>
<dbReference type="PANTHER" id="PTHR30629:SF2">
    <property type="entry name" value="PROPHAGE INTEGRASE INTS-RELATED"/>
    <property type="match status" value="1"/>
</dbReference>
<name>G4RCY6_PELHB</name>
<dbReference type="eggNOG" id="COG0582">
    <property type="taxonomic scope" value="Bacteria"/>
</dbReference>
<dbReference type="Pfam" id="PF13356">
    <property type="entry name" value="Arm-DNA-bind_3"/>
    <property type="match status" value="1"/>
</dbReference>
<feature type="domain" description="Tyr recombinase" evidence="5">
    <location>
        <begin position="200"/>
        <end position="376"/>
    </location>
</feature>
<protein>
    <submittedName>
        <fullName evidence="6">Adenine-specific methyltransferase</fullName>
    </submittedName>
</protein>
<comment type="similarity">
    <text evidence="1">Belongs to the 'phage' integrase family.</text>
</comment>
<dbReference type="Pfam" id="PF00589">
    <property type="entry name" value="Phage_integrase"/>
    <property type="match status" value="1"/>
</dbReference>
<dbReference type="InterPro" id="IPR010998">
    <property type="entry name" value="Integrase_recombinase_N"/>
</dbReference>
<dbReference type="PANTHER" id="PTHR30629">
    <property type="entry name" value="PROPHAGE INTEGRASE"/>
    <property type="match status" value="1"/>
</dbReference>
<dbReference type="EMBL" id="CP003075">
    <property type="protein sequence ID" value="AEQ52769.1"/>
    <property type="molecule type" value="Genomic_DNA"/>
</dbReference>
<dbReference type="GO" id="GO:0008168">
    <property type="term" value="F:methyltransferase activity"/>
    <property type="evidence" value="ECO:0007669"/>
    <property type="project" value="UniProtKB-KW"/>
</dbReference>
<evidence type="ECO:0000256" key="2">
    <source>
        <dbReference type="ARBA" id="ARBA00022908"/>
    </source>
</evidence>
<dbReference type="STRING" id="1082931.KKY_2763"/>
<evidence type="ECO:0000313" key="7">
    <source>
        <dbReference type="Proteomes" id="UP000008850"/>
    </source>
</evidence>
<dbReference type="GO" id="GO:0015074">
    <property type="term" value="P:DNA integration"/>
    <property type="evidence" value="ECO:0007669"/>
    <property type="project" value="UniProtKB-KW"/>
</dbReference>
<dbReference type="KEGG" id="phl:KKY_2763"/>
<dbReference type="InterPro" id="IPR025166">
    <property type="entry name" value="Integrase_DNA_bind_dom"/>
</dbReference>
<dbReference type="SUPFAM" id="SSF56349">
    <property type="entry name" value="DNA breaking-rejoining enzymes"/>
    <property type="match status" value="1"/>
</dbReference>
<dbReference type="AlphaFoldDB" id="G4RCY6"/>
<dbReference type="PATRIC" id="fig|1082931.4.peg.2730"/>
<dbReference type="HOGENOM" id="CLU_027562_17_7_5"/>
<evidence type="ECO:0000256" key="1">
    <source>
        <dbReference type="ARBA" id="ARBA00008857"/>
    </source>
</evidence>
<keyword evidence="2" id="KW-0229">DNA integration</keyword>
<sequence>MSKEKLTKRTVDKLTGHDKDYIVFDNDLPGFGVRVMPSGHRYFLIQYRRHGRTRRVMIGQFGPITADEARREALRMLGSVRGGDGDPAAARDRERQSMTMVALGERFLKEHVAVRCKPSTQYEYKRSVELFLNPFFGKQRVRSVTTADVAELHGGMSHIPYQANRTVGVLSKMMNLAEVWGVRDKHSNPCDDIAHFPERKRTRFLSGNELARLGKVLIQVEQDGSESAYAVAAFRLLLLTGCRLSEIQKLKWAWVDLDEMEIRLPDSKTGAKSVYLGDAAIDVFKKVPKVAGNPFVIVGKKPGAYLTDMQRPWRRIRKLAELDDVRIHDLRHTFASGGLVVGEGLSMIGKLLGHTQIQTTARYAHLANDPIKAAATKIASRLAEALG</sequence>
<accession>G4RCY6</accession>
<dbReference type="InterPro" id="IPR011010">
    <property type="entry name" value="DNA_brk_join_enz"/>
</dbReference>
<dbReference type="GO" id="GO:0032259">
    <property type="term" value="P:methylation"/>
    <property type="evidence" value="ECO:0007669"/>
    <property type="project" value="UniProtKB-KW"/>
</dbReference>
<dbReference type="CDD" id="cd00796">
    <property type="entry name" value="INT_Rci_Hp1_C"/>
    <property type="match status" value="1"/>
</dbReference>